<evidence type="ECO:0000256" key="6">
    <source>
        <dbReference type="ARBA" id="ARBA00022884"/>
    </source>
</evidence>
<evidence type="ECO:0000256" key="3">
    <source>
        <dbReference type="ARBA" id="ARBA00022722"/>
    </source>
</evidence>
<dbReference type="GO" id="GO:0034963">
    <property type="term" value="P:box C/D sno(s)RNA processing"/>
    <property type="evidence" value="ECO:0007669"/>
    <property type="project" value="UniProtKB-ARBA"/>
</dbReference>
<dbReference type="Pfam" id="PF00636">
    <property type="entry name" value="Ribonuclease_3"/>
    <property type="match status" value="1"/>
</dbReference>
<feature type="compositionally biased region" description="Acidic residues" evidence="8">
    <location>
        <begin position="167"/>
        <end position="177"/>
    </location>
</feature>
<dbReference type="CDD" id="cd00593">
    <property type="entry name" value="RIBOc"/>
    <property type="match status" value="1"/>
</dbReference>
<feature type="region of interest" description="Disordered" evidence="8">
    <location>
        <begin position="160"/>
        <end position="196"/>
    </location>
</feature>
<dbReference type="GO" id="GO:0030847">
    <property type="term" value="P:termination of RNA polymerase II transcription, exosome-dependent"/>
    <property type="evidence" value="ECO:0007669"/>
    <property type="project" value="UniProtKB-ARBA"/>
</dbReference>
<dbReference type="InterPro" id="IPR014720">
    <property type="entry name" value="dsRBD_dom"/>
</dbReference>
<dbReference type="InterPro" id="IPR036389">
    <property type="entry name" value="RNase_III_sf"/>
</dbReference>
<dbReference type="EMBL" id="CP059249">
    <property type="protein sequence ID" value="QLL32607.1"/>
    <property type="molecule type" value="Genomic_DNA"/>
</dbReference>
<name>A0A7G3ZGH1_9SACH</name>
<dbReference type="Pfam" id="PF00035">
    <property type="entry name" value="dsrm"/>
    <property type="match status" value="1"/>
</dbReference>
<feature type="region of interest" description="Disordered" evidence="8">
    <location>
        <begin position="448"/>
        <end position="484"/>
    </location>
</feature>
<dbReference type="KEGG" id="tgb:HG536_0D01290"/>
<dbReference type="GO" id="GO:0005654">
    <property type="term" value="C:nucleoplasm"/>
    <property type="evidence" value="ECO:0007669"/>
    <property type="project" value="TreeGrafter"/>
</dbReference>
<evidence type="ECO:0000256" key="1">
    <source>
        <dbReference type="ARBA" id="ARBA00000109"/>
    </source>
</evidence>
<evidence type="ECO:0000259" key="9">
    <source>
        <dbReference type="PROSITE" id="PS50137"/>
    </source>
</evidence>
<dbReference type="PROSITE" id="PS50137">
    <property type="entry name" value="DS_RBD"/>
    <property type="match status" value="1"/>
</dbReference>
<keyword evidence="5" id="KW-0378">Hydrolase</keyword>
<evidence type="ECO:0000256" key="2">
    <source>
        <dbReference type="ARBA" id="ARBA00012177"/>
    </source>
</evidence>
<evidence type="ECO:0000256" key="8">
    <source>
        <dbReference type="SAM" id="MobiDB-lite"/>
    </source>
</evidence>
<dbReference type="GO" id="GO:0034475">
    <property type="term" value="P:U4 snRNA 3'-end processing"/>
    <property type="evidence" value="ECO:0007669"/>
    <property type="project" value="UniProtKB-ARBA"/>
</dbReference>
<dbReference type="InterPro" id="IPR000999">
    <property type="entry name" value="RNase_III_dom"/>
</dbReference>
<feature type="domain" description="DRBM" evidence="9">
    <location>
        <begin position="359"/>
        <end position="423"/>
    </location>
</feature>
<dbReference type="SUPFAM" id="SSF69065">
    <property type="entry name" value="RNase III domain-like"/>
    <property type="match status" value="1"/>
</dbReference>
<proteinExistence type="predicted"/>
<dbReference type="OrthoDB" id="2392202at2759"/>
<dbReference type="EC" id="3.1.26.3" evidence="2"/>
<accession>A0A7G3ZGH1</accession>
<keyword evidence="4" id="KW-0255">Endonuclease</keyword>
<dbReference type="PROSITE" id="PS00517">
    <property type="entry name" value="RNASE_3_1"/>
    <property type="match status" value="1"/>
</dbReference>
<evidence type="ECO:0000259" key="10">
    <source>
        <dbReference type="PROSITE" id="PS50142"/>
    </source>
</evidence>
<protein>
    <recommendedName>
        <fullName evidence="2">ribonuclease III</fullName>
        <ecNumber evidence="2">3.1.26.3</ecNumber>
    </recommendedName>
</protein>
<dbReference type="CDD" id="cd19876">
    <property type="entry name" value="DSRM_RNT1p-like"/>
    <property type="match status" value="1"/>
</dbReference>
<dbReference type="PANTHER" id="PTHR11207:SF0">
    <property type="entry name" value="RIBONUCLEASE 3"/>
    <property type="match status" value="1"/>
</dbReference>
<sequence>MDAKRKLDSLEDQEVSLPSKKSRLEGGSAQFDGRRKQKETHSQFYEYSQVIQLEHAVTKFLEAYKCITELSPNLKAYNEVLENQDKVPVQILQALARYKLKLAAELKSLQELDKSPLLSELMDFESRFEEDKLTSQPIISELSKKDVKKLVVGKIDYKASEGKDSSTEDDDDNEDSYDPSSAGKPPRENKWPPKLPQIRDPAIRARVFIHKSTIKDKLYLKETEMINAHNERLEFLGDSVLNTVMTMIIYNKFPRFTEGQLSKLRMSLVSNERIKAWSFLYGFDKHLKTNFQDNVAFQQGKRKLFADVFEAYIGGLIEDDPKHNMPKVRKWLSKLAKPIIEDATQKDIDLESTDNVDLNAKRQLYSLIGYAALNLHYVTVKRPTAGDPNTVVECRIGDGTTLASGAGRNVKIAGLRAAQNVLRNKPLLEKYASLRAAIPRTESVVKKDELARTGSSSNVNRDKSPSMGPSGAIKLSSEGQFFIG</sequence>
<comment type="catalytic activity">
    <reaction evidence="1">
        <text>Endonucleolytic cleavage to 5'-phosphomonoester.</text>
        <dbReference type="EC" id="3.1.26.3"/>
    </reaction>
</comment>
<keyword evidence="3" id="KW-0540">Nuclease</keyword>
<evidence type="ECO:0000256" key="7">
    <source>
        <dbReference type="PROSITE-ProRule" id="PRU00266"/>
    </source>
</evidence>
<reference evidence="11 12" key="1">
    <citation type="submission" date="2020-06" db="EMBL/GenBank/DDBJ databases">
        <title>The yeast mating-type switching endonuclease HO is a domesticated member of an unorthodox homing genetic element family.</title>
        <authorList>
            <person name="Coughlan A.Y."/>
            <person name="Lombardi L."/>
            <person name="Braun-Galleani S."/>
            <person name="Martos A.R."/>
            <person name="Galeote V."/>
            <person name="Bigey F."/>
            <person name="Dequin S."/>
            <person name="Byrne K.P."/>
            <person name="Wolfe K.H."/>
        </authorList>
    </citation>
    <scope>NUCLEOTIDE SEQUENCE [LARGE SCALE GENOMIC DNA]</scope>
    <source>
        <strain evidence="11 12">CBS764</strain>
    </source>
</reference>
<feature type="domain" description="RNase III" evidence="10">
    <location>
        <begin position="220"/>
        <end position="321"/>
    </location>
</feature>
<dbReference type="Proteomes" id="UP000515788">
    <property type="component" value="Chromosome 4"/>
</dbReference>
<dbReference type="Gene3D" id="1.10.1520.10">
    <property type="entry name" value="Ribonuclease III domain"/>
    <property type="match status" value="1"/>
</dbReference>
<dbReference type="RefSeq" id="XP_037139282.1">
    <property type="nucleotide sequence ID" value="XM_037283386.1"/>
</dbReference>
<evidence type="ECO:0000256" key="5">
    <source>
        <dbReference type="ARBA" id="ARBA00022801"/>
    </source>
</evidence>
<evidence type="ECO:0000313" key="11">
    <source>
        <dbReference type="EMBL" id="QLL32607.1"/>
    </source>
</evidence>
<dbReference type="GeneID" id="59325775"/>
<keyword evidence="12" id="KW-1185">Reference proteome</keyword>
<organism evidence="11 12">
    <name type="scientific">Torulaspora globosa</name>
    <dbReference type="NCBI Taxonomy" id="48254"/>
    <lineage>
        <taxon>Eukaryota</taxon>
        <taxon>Fungi</taxon>
        <taxon>Dikarya</taxon>
        <taxon>Ascomycota</taxon>
        <taxon>Saccharomycotina</taxon>
        <taxon>Saccharomycetes</taxon>
        <taxon>Saccharomycetales</taxon>
        <taxon>Saccharomycetaceae</taxon>
        <taxon>Torulaspora</taxon>
    </lineage>
</organism>
<dbReference type="PROSITE" id="PS50142">
    <property type="entry name" value="RNASE_3_2"/>
    <property type="match status" value="1"/>
</dbReference>
<dbReference type="Pfam" id="PF18497">
    <property type="entry name" value="RNase_3_N"/>
    <property type="match status" value="1"/>
</dbReference>
<keyword evidence="6 7" id="KW-0694">RNA-binding</keyword>
<dbReference type="Gene3D" id="3.30.160.20">
    <property type="match status" value="1"/>
</dbReference>
<dbReference type="GO" id="GO:0004525">
    <property type="term" value="F:ribonuclease III activity"/>
    <property type="evidence" value="ECO:0007669"/>
    <property type="project" value="UniProtKB-EC"/>
</dbReference>
<dbReference type="InterPro" id="IPR044449">
    <property type="entry name" value="Rnt1/Pac1_DSRM_fungi"/>
</dbReference>
<dbReference type="GO" id="GO:0006364">
    <property type="term" value="P:rRNA processing"/>
    <property type="evidence" value="ECO:0007669"/>
    <property type="project" value="InterPro"/>
</dbReference>
<dbReference type="FunFam" id="1.10.1520.10:FF:000001">
    <property type="entry name" value="Ribonuclease 3"/>
    <property type="match status" value="1"/>
</dbReference>
<dbReference type="SMART" id="SM00358">
    <property type="entry name" value="DSRM"/>
    <property type="match status" value="1"/>
</dbReference>
<dbReference type="SUPFAM" id="SSF54768">
    <property type="entry name" value="dsRNA-binding domain-like"/>
    <property type="match status" value="1"/>
</dbReference>
<dbReference type="PANTHER" id="PTHR11207">
    <property type="entry name" value="RIBONUCLEASE III"/>
    <property type="match status" value="1"/>
</dbReference>
<dbReference type="InterPro" id="IPR040540">
    <property type="entry name" value="RNase_3_N"/>
</dbReference>
<dbReference type="AlphaFoldDB" id="A0A7G3ZGH1"/>
<gene>
    <name evidence="11" type="ORF">HG536_0D01290</name>
</gene>
<feature type="region of interest" description="Disordered" evidence="8">
    <location>
        <begin position="1"/>
        <end position="37"/>
    </location>
</feature>
<evidence type="ECO:0000256" key="4">
    <source>
        <dbReference type="ARBA" id="ARBA00022759"/>
    </source>
</evidence>
<dbReference type="GO" id="GO:0003725">
    <property type="term" value="F:double-stranded RNA binding"/>
    <property type="evidence" value="ECO:0007669"/>
    <property type="project" value="InterPro"/>
</dbReference>
<dbReference type="SMART" id="SM00535">
    <property type="entry name" value="RIBOc"/>
    <property type="match status" value="1"/>
</dbReference>
<evidence type="ECO:0000313" key="12">
    <source>
        <dbReference type="Proteomes" id="UP000515788"/>
    </source>
</evidence>